<accession>A0A8R1TP07</accession>
<reference evidence="3" key="1">
    <citation type="submission" date="2013-10" db="EMBL/GenBank/DDBJ databases">
        <title>Genome sequencing of Onchocerca volvulus.</title>
        <authorList>
            <person name="Cotton J."/>
            <person name="Tsai J."/>
            <person name="Stanley E."/>
            <person name="Tracey A."/>
            <person name="Holroyd N."/>
            <person name="Lustigman S."/>
            <person name="Berriman M."/>
        </authorList>
    </citation>
    <scope>NUCLEOTIDE SEQUENCE</scope>
</reference>
<keyword evidence="1" id="KW-0812">Transmembrane</keyword>
<evidence type="ECO:0000313" key="2">
    <source>
        <dbReference type="EnsemblMetazoa" id="OVOC13479.1"/>
    </source>
</evidence>
<feature type="transmembrane region" description="Helical" evidence="1">
    <location>
        <begin position="128"/>
        <end position="150"/>
    </location>
</feature>
<dbReference type="EMBL" id="CMVM020000331">
    <property type="status" value="NOT_ANNOTATED_CDS"/>
    <property type="molecule type" value="Genomic_DNA"/>
</dbReference>
<feature type="transmembrane region" description="Helical" evidence="1">
    <location>
        <begin position="95"/>
        <end position="116"/>
    </location>
</feature>
<reference evidence="2" key="2">
    <citation type="submission" date="2022-06" db="UniProtKB">
        <authorList>
            <consortium name="EnsemblMetazoa"/>
        </authorList>
    </citation>
    <scope>IDENTIFICATION</scope>
</reference>
<feature type="transmembrane region" description="Helical" evidence="1">
    <location>
        <begin position="21"/>
        <end position="46"/>
    </location>
</feature>
<dbReference type="AlphaFoldDB" id="A0A8R1TP07"/>
<dbReference type="EnsemblMetazoa" id="OVOC13479.1">
    <property type="protein sequence ID" value="OVOC13479.1"/>
    <property type="gene ID" value="WBGene00255496"/>
</dbReference>
<organism evidence="2 3">
    <name type="scientific">Onchocerca volvulus</name>
    <dbReference type="NCBI Taxonomy" id="6282"/>
    <lineage>
        <taxon>Eukaryota</taxon>
        <taxon>Metazoa</taxon>
        <taxon>Ecdysozoa</taxon>
        <taxon>Nematoda</taxon>
        <taxon>Chromadorea</taxon>
        <taxon>Rhabditida</taxon>
        <taxon>Spirurina</taxon>
        <taxon>Spiruromorpha</taxon>
        <taxon>Filarioidea</taxon>
        <taxon>Onchocercidae</taxon>
        <taxon>Onchocerca</taxon>
    </lineage>
</organism>
<dbReference type="Proteomes" id="UP000024404">
    <property type="component" value="Unassembled WGS sequence"/>
</dbReference>
<feature type="transmembrane region" description="Helical" evidence="1">
    <location>
        <begin position="52"/>
        <end position="74"/>
    </location>
</feature>
<proteinExistence type="predicted"/>
<keyword evidence="3" id="KW-1185">Reference proteome</keyword>
<keyword evidence="1" id="KW-0472">Membrane</keyword>
<evidence type="ECO:0000256" key="1">
    <source>
        <dbReference type="SAM" id="Phobius"/>
    </source>
</evidence>
<evidence type="ECO:0000313" key="3">
    <source>
        <dbReference type="Proteomes" id="UP000024404"/>
    </source>
</evidence>
<sequence length="155" mass="18295">MTRGWSEKIENFKSKKKVFKNLLLYFYHFLIVFEESCLTCATILLLNLPKFLFYKAITLLTTLAALFGLIVLIFRTQTWQEIRHAEKLQSVKPPVIFLNASRATMTWSAVIAWFWLNYTFKFNNFTNTRWFISNLLSISSLAVLLQLLLYRYVSS</sequence>
<keyword evidence="1" id="KW-1133">Transmembrane helix</keyword>
<protein>
    <submittedName>
        <fullName evidence="2">Uncharacterized protein</fullName>
    </submittedName>
</protein>
<name>A0A8R1TP07_ONCVO</name>